<evidence type="ECO:0000256" key="4">
    <source>
        <dbReference type="ARBA" id="ARBA00022692"/>
    </source>
</evidence>
<dbReference type="AlphaFoldDB" id="A0A2V1DFY6"/>
<evidence type="ECO:0000256" key="2">
    <source>
        <dbReference type="ARBA" id="ARBA00007520"/>
    </source>
</evidence>
<dbReference type="InterPro" id="IPR020846">
    <property type="entry name" value="MFS_dom"/>
</dbReference>
<dbReference type="EMBL" id="KZ805451">
    <property type="protein sequence ID" value="PVH96915.1"/>
    <property type="molecule type" value="Genomic_DNA"/>
</dbReference>
<reference evidence="10 11" key="1">
    <citation type="journal article" date="2018" name="Sci. Rep.">
        <title>Comparative genomics provides insights into the lifestyle and reveals functional heterogeneity of dark septate endophytic fungi.</title>
        <authorList>
            <person name="Knapp D.G."/>
            <person name="Nemeth J.B."/>
            <person name="Barry K."/>
            <person name="Hainaut M."/>
            <person name="Henrissat B."/>
            <person name="Johnson J."/>
            <person name="Kuo A."/>
            <person name="Lim J.H.P."/>
            <person name="Lipzen A."/>
            <person name="Nolan M."/>
            <person name="Ohm R.A."/>
            <person name="Tamas L."/>
            <person name="Grigoriev I.V."/>
            <person name="Spatafora J.W."/>
            <person name="Nagy L.G."/>
            <person name="Kovacs G.M."/>
        </authorList>
    </citation>
    <scope>NUCLEOTIDE SEQUENCE [LARGE SCALE GENOMIC DNA]</scope>
    <source>
        <strain evidence="10 11">DSE2036</strain>
    </source>
</reference>
<feature type="transmembrane region" description="Helical" evidence="8">
    <location>
        <begin position="531"/>
        <end position="551"/>
    </location>
</feature>
<feature type="transmembrane region" description="Helical" evidence="8">
    <location>
        <begin position="401"/>
        <end position="420"/>
    </location>
</feature>
<dbReference type="OrthoDB" id="10021397at2759"/>
<dbReference type="PROSITE" id="PS50850">
    <property type="entry name" value="MFS"/>
    <property type="match status" value="1"/>
</dbReference>
<dbReference type="GO" id="GO:0005886">
    <property type="term" value="C:plasma membrane"/>
    <property type="evidence" value="ECO:0007669"/>
    <property type="project" value="TreeGrafter"/>
</dbReference>
<gene>
    <name evidence="10" type="ORF">DM02DRAFT_730924</name>
</gene>
<evidence type="ECO:0000256" key="6">
    <source>
        <dbReference type="ARBA" id="ARBA00023136"/>
    </source>
</evidence>
<dbReference type="Proteomes" id="UP000244855">
    <property type="component" value="Unassembled WGS sequence"/>
</dbReference>
<feature type="transmembrane region" description="Helical" evidence="8">
    <location>
        <begin position="805"/>
        <end position="824"/>
    </location>
</feature>
<feature type="transmembrane region" description="Helical" evidence="8">
    <location>
        <begin position="491"/>
        <end position="511"/>
    </location>
</feature>
<evidence type="ECO:0000313" key="10">
    <source>
        <dbReference type="EMBL" id="PVH96915.1"/>
    </source>
</evidence>
<feature type="domain" description="Major facilitator superfamily (MFS) profile" evidence="9">
    <location>
        <begin position="336"/>
        <end position="829"/>
    </location>
</feature>
<protein>
    <submittedName>
        <fullName evidence="10">MFS general substrate transporter</fullName>
    </submittedName>
</protein>
<keyword evidence="3" id="KW-0813">Transport</keyword>
<dbReference type="PANTHER" id="PTHR23501:SF12">
    <property type="entry name" value="MAJOR FACILITATOR SUPERFAMILY (MFS) PROFILE DOMAIN-CONTAINING PROTEIN-RELATED"/>
    <property type="match status" value="1"/>
</dbReference>
<dbReference type="SUPFAM" id="SSF103473">
    <property type="entry name" value="MFS general substrate transporter"/>
    <property type="match status" value="1"/>
</dbReference>
<evidence type="ECO:0000256" key="7">
    <source>
        <dbReference type="SAM" id="MobiDB-lite"/>
    </source>
</evidence>
<evidence type="ECO:0000256" key="3">
    <source>
        <dbReference type="ARBA" id="ARBA00022448"/>
    </source>
</evidence>
<evidence type="ECO:0000313" key="11">
    <source>
        <dbReference type="Proteomes" id="UP000244855"/>
    </source>
</evidence>
<dbReference type="Pfam" id="PF07690">
    <property type="entry name" value="MFS_1"/>
    <property type="match status" value="1"/>
</dbReference>
<evidence type="ECO:0000256" key="8">
    <source>
        <dbReference type="SAM" id="Phobius"/>
    </source>
</evidence>
<keyword evidence="6 8" id="KW-0472">Membrane</keyword>
<feature type="transmembrane region" description="Helical" evidence="8">
    <location>
        <begin position="638"/>
        <end position="659"/>
    </location>
</feature>
<keyword evidence="5 8" id="KW-1133">Transmembrane helix</keyword>
<feature type="transmembrane region" description="Helical" evidence="8">
    <location>
        <begin position="602"/>
        <end position="626"/>
    </location>
</feature>
<keyword evidence="4 8" id="KW-0812">Transmembrane</keyword>
<feature type="transmembrane region" description="Helical" evidence="8">
    <location>
        <begin position="695"/>
        <end position="714"/>
    </location>
</feature>
<evidence type="ECO:0000256" key="1">
    <source>
        <dbReference type="ARBA" id="ARBA00004141"/>
    </source>
</evidence>
<evidence type="ECO:0000256" key="5">
    <source>
        <dbReference type="ARBA" id="ARBA00022989"/>
    </source>
</evidence>
<comment type="similarity">
    <text evidence="2">Belongs to the major facilitator superfamily. TCR/Tet family.</text>
</comment>
<dbReference type="InterPro" id="IPR029032">
    <property type="entry name" value="AhpD-like"/>
</dbReference>
<comment type="subcellular location">
    <subcellularLocation>
        <location evidence="1">Membrane</location>
        <topology evidence="1">Multi-pass membrane protein</topology>
    </subcellularLocation>
</comment>
<dbReference type="PANTHER" id="PTHR23501">
    <property type="entry name" value="MAJOR FACILITATOR SUPERFAMILY"/>
    <property type="match status" value="1"/>
</dbReference>
<feature type="transmembrane region" description="Helical" evidence="8">
    <location>
        <begin position="665"/>
        <end position="683"/>
    </location>
</feature>
<dbReference type="Pfam" id="PF02627">
    <property type="entry name" value="CMD"/>
    <property type="match status" value="1"/>
</dbReference>
<dbReference type="InterPro" id="IPR036259">
    <property type="entry name" value="MFS_trans_sf"/>
</dbReference>
<dbReference type="InterPro" id="IPR003779">
    <property type="entry name" value="CMD-like"/>
</dbReference>
<dbReference type="GO" id="GO:0022857">
    <property type="term" value="F:transmembrane transporter activity"/>
    <property type="evidence" value="ECO:0007669"/>
    <property type="project" value="InterPro"/>
</dbReference>
<feature type="transmembrane region" description="Helical" evidence="8">
    <location>
        <begin position="563"/>
        <end position="582"/>
    </location>
</feature>
<feature type="region of interest" description="Disordered" evidence="7">
    <location>
        <begin position="259"/>
        <end position="325"/>
    </location>
</feature>
<feature type="transmembrane region" description="Helical" evidence="8">
    <location>
        <begin position="460"/>
        <end position="479"/>
    </location>
</feature>
<dbReference type="Gene3D" id="1.20.1290.10">
    <property type="entry name" value="AhpD-like"/>
    <property type="match status" value="1"/>
</dbReference>
<feature type="compositionally biased region" description="Polar residues" evidence="7">
    <location>
        <begin position="305"/>
        <end position="318"/>
    </location>
</feature>
<sequence length="833" mass="88690">MASRFPTDQAPANASGIMEDALNVMHGGNIPFFWKDADGQFVGPYAPLAYSPDLVTEWFTLAKACYKPSVVKPRNRELATLGLCSIIKAPYVLYCHRNVAAKLGLTQEQADAAAAGITPAGLSEEEAMAYKLGRILTTLTEPLDDETWEEAATKLGKSEVVGLTHIIGAYKWVSLLVQMDHVPALSVFELILHLGLVVEVVDVNLDYKAPSPPPSRLIASHLHAAAWIRINRFPMPGQNQQGSLDLLCSTTFKNMCGQPQELPSDQAESRGSRVYDTMVSESSKPKQAPLQSQDGDEKLHGAMASESSTPNQDPLQSQGDEEKHERRITGIPWTILVAAVLSSTGLYAFDNTVMANVRPSIIDTFPGSIPLLPWMSVSYPMGEVGCGPLWGKLYGQFNNKYLFLGALLAFEVGSAVIGSAQSIQALIAGRAVAGFGGSGIYVGTINILSGITVHAERSQYLGLVGVAWGLGTMLGPIVGGAFADSPATWRWAFYINLCIAVVTAPACAYLIPVLRPTAKGSTLERIRRVDYVGAVLFLAGIVLLVMLLSFGGSLYRWSDGSMIAIYVVTGVVWLAFVLQQTLSLFTHDRVFPVHLATSLETLLMFAWTANAISALVVPIYSLPLFFQFAFADSSVRSAALTLPSIVAAVISAGAGGPLVAKFPVYKAWFAGGGAVMLVGSTLLTTIDHQTSRAAVCGYSVILGLGCGAMIQLPLTVTQVKSPRAQVSQATAFITCAQMGGLAIALGTSTCLFINLASADISTILPDAPPSTVQALIDGAGSHLLDAWEPAVQERVLGAIAQNVGLLFYLNVAGAALGFLSTLLMKWERLALYT</sequence>
<dbReference type="InterPro" id="IPR011701">
    <property type="entry name" value="MFS"/>
</dbReference>
<dbReference type="STRING" id="97972.A0A2V1DFY6"/>
<proteinExistence type="inferred from homology"/>
<dbReference type="Gene3D" id="1.20.1250.20">
    <property type="entry name" value="MFS general substrate transporter like domains"/>
    <property type="match status" value="1"/>
</dbReference>
<name>A0A2V1DFY6_9PLEO</name>
<organism evidence="10 11">
    <name type="scientific">Periconia macrospinosa</name>
    <dbReference type="NCBI Taxonomy" id="97972"/>
    <lineage>
        <taxon>Eukaryota</taxon>
        <taxon>Fungi</taxon>
        <taxon>Dikarya</taxon>
        <taxon>Ascomycota</taxon>
        <taxon>Pezizomycotina</taxon>
        <taxon>Dothideomycetes</taxon>
        <taxon>Pleosporomycetidae</taxon>
        <taxon>Pleosporales</taxon>
        <taxon>Massarineae</taxon>
        <taxon>Periconiaceae</taxon>
        <taxon>Periconia</taxon>
    </lineage>
</organism>
<evidence type="ECO:0000259" key="9">
    <source>
        <dbReference type="PROSITE" id="PS50850"/>
    </source>
</evidence>
<keyword evidence="11" id="KW-1185">Reference proteome</keyword>
<feature type="transmembrane region" description="Helical" evidence="8">
    <location>
        <begin position="432"/>
        <end position="454"/>
    </location>
</feature>
<dbReference type="GO" id="GO:0051920">
    <property type="term" value="F:peroxiredoxin activity"/>
    <property type="evidence" value="ECO:0007669"/>
    <property type="project" value="InterPro"/>
</dbReference>
<dbReference type="SUPFAM" id="SSF69118">
    <property type="entry name" value="AhpD-like"/>
    <property type="match status" value="1"/>
</dbReference>
<accession>A0A2V1DFY6</accession>